<evidence type="ECO:0000313" key="3">
    <source>
        <dbReference type="Proteomes" id="UP000324358"/>
    </source>
</evidence>
<evidence type="ECO:0000313" key="2">
    <source>
        <dbReference type="EMBL" id="TYB71640.1"/>
    </source>
</evidence>
<dbReference type="GO" id="GO:0008168">
    <property type="term" value="F:methyltransferase activity"/>
    <property type="evidence" value="ECO:0007669"/>
    <property type="project" value="UniProtKB-KW"/>
</dbReference>
<proteinExistence type="predicted"/>
<dbReference type="Proteomes" id="UP000324358">
    <property type="component" value="Unassembled WGS sequence"/>
</dbReference>
<dbReference type="GO" id="GO:0032259">
    <property type="term" value="P:methylation"/>
    <property type="evidence" value="ECO:0007669"/>
    <property type="project" value="UniProtKB-KW"/>
</dbReference>
<dbReference type="CDD" id="cd02440">
    <property type="entry name" value="AdoMet_MTases"/>
    <property type="match status" value="1"/>
</dbReference>
<accession>A0A5D0QR03</accession>
<gene>
    <name evidence="2" type="ORF">ES675_13895</name>
</gene>
<dbReference type="EMBL" id="VSKL01000006">
    <property type="protein sequence ID" value="TYB71640.1"/>
    <property type="molecule type" value="Genomic_DNA"/>
</dbReference>
<feature type="domain" description="Methyltransferase type 12" evidence="1">
    <location>
        <begin position="57"/>
        <end position="157"/>
    </location>
</feature>
<dbReference type="Pfam" id="PF08242">
    <property type="entry name" value="Methyltransf_12"/>
    <property type="match status" value="1"/>
</dbReference>
<keyword evidence="2" id="KW-0489">Methyltransferase</keyword>
<protein>
    <submittedName>
        <fullName evidence="2">Class I SAM-dependent methyltransferase</fullName>
    </submittedName>
</protein>
<dbReference type="InterPro" id="IPR013217">
    <property type="entry name" value="Methyltransf_12"/>
</dbReference>
<name>A0A5D0QR03_9FLAO</name>
<dbReference type="RefSeq" id="WP_066250394.1">
    <property type="nucleotide sequence ID" value="NZ_VSKL01000006.1"/>
</dbReference>
<dbReference type="AlphaFoldDB" id="A0A5D0QR03"/>
<dbReference type="PANTHER" id="PTHR37886:SF1">
    <property type="entry name" value="S-ADENOSYL-L-METHIONINE-DEPENDENT METHYLTRANSFERASES SUPERFAMILY PROTEIN"/>
    <property type="match status" value="1"/>
</dbReference>
<reference evidence="2 3" key="1">
    <citation type="submission" date="2019-08" db="EMBL/GenBank/DDBJ databases">
        <title>Genomes of Antarctic Bizionia species.</title>
        <authorList>
            <person name="Bowman J.P."/>
        </authorList>
    </citation>
    <scope>NUCLEOTIDE SEQUENCE [LARGE SCALE GENOMIC DNA]</scope>
    <source>
        <strain evidence="2 3">APA-1</strain>
    </source>
</reference>
<evidence type="ECO:0000259" key="1">
    <source>
        <dbReference type="Pfam" id="PF08242"/>
    </source>
</evidence>
<keyword evidence="2" id="KW-0808">Transferase</keyword>
<dbReference type="InterPro" id="IPR029063">
    <property type="entry name" value="SAM-dependent_MTases_sf"/>
</dbReference>
<dbReference type="SUPFAM" id="SSF53335">
    <property type="entry name" value="S-adenosyl-L-methionine-dependent methyltransferases"/>
    <property type="match status" value="1"/>
</dbReference>
<dbReference type="OrthoDB" id="9760689at2"/>
<dbReference type="Gene3D" id="3.40.50.150">
    <property type="entry name" value="Vaccinia Virus protein VP39"/>
    <property type="match status" value="1"/>
</dbReference>
<dbReference type="PANTHER" id="PTHR37886">
    <property type="entry name" value="S-ADENOSYL-L-METHIONINE-DEPENDENT METHYLTRANSFERASES SUPERFAMILY PROTEIN"/>
    <property type="match status" value="1"/>
</dbReference>
<organism evidence="2 3">
    <name type="scientific">Bizionia algoritergicola</name>
    <dbReference type="NCBI Taxonomy" id="291187"/>
    <lineage>
        <taxon>Bacteria</taxon>
        <taxon>Pseudomonadati</taxon>
        <taxon>Bacteroidota</taxon>
        <taxon>Flavobacteriia</taxon>
        <taxon>Flavobacteriales</taxon>
        <taxon>Flavobacteriaceae</taxon>
        <taxon>Bizionia</taxon>
    </lineage>
</organism>
<comment type="caution">
    <text evidence="2">The sequence shown here is derived from an EMBL/GenBank/DDBJ whole genome shotgun (WGS) entry which is preliminary data.</text>
</comment>
<sequence>MLKSISTKIKRHLGKLLKSRQEKRHSLVGAGNLWKMKQNFQIHFLKEQGLKTSDFILDVGCGTLRGGIPIIDFLDTDHYYGVEVRKHVLDEGKKELKILKLEHKKPNLISFTNFSEIQIEVQFHVVFAFSVLIHFEDGITENCFEFIGQHLKRGGVFYANVNIGNIPDGNWQGFPVVFRSINFYEALANKNGMRLQQLGDLKSLGHISGKDGSDKQIMLKMVKD</sequence>
<keyword evidence="3" id="KW-1185">Reference proteome</keyword>